<dbReference type="Proteomes" id="UP000831701">
    <property type="component" value="Chromosome 18"/>
</dbReference>
<comment type="caution">
    <text evidence="1">The sequence shown here is derived from an EMBL/GenBank/DDBJ whole genome shotgun (WGS) entry which is preliminary data.</text>
</comment>
<protein>
    <submittedName>
        <fullName evidence="1">Uncharacterized protein</fullName>
    </submittedName>
</protein>
<reference evidence="1" key="1">
    <citation type="submission" date="2022-04" db="EMBL/GenBank/DDBJ databases">
        <title>Jade perch genome.</title>
        <authorList>
            <person name="Chao B."/>
        </authorList>
    </citation>
    <scope>NUCLEOTIDE SEQUENCE</scope>
    <source>
        <strain evidence="1">CB-2022</strain>
    </source>
</reference>
<evidence type="ECO:0000313" key="1">
    <source>
        <dbReference type="EMBL" id="KAI3358456.1"/>
    </source>
</evidence>
<sequence length="674" mass="72857">KVNSNMDLIKLAVSFHILLCPVWATSSHSYMDSILSARSAFRLLDEPLRFDPCCLMSPPPPPLFPPPPQLWKRGSPDGISVLDPNVFGGQEREKQKPVIPGCSPGPPGPPGPQGPEGPRGLPGIRGPKGEKGEIGRPGSKGRIGAPGLPGKQGLHGWPGPEGPKGEKGDPGLMGLPGLRGPPGTKGLPGYKGEKGTHGDSGAAGPKGDKGSIGLPGMLGQKGEQGPKGEPGVSGKRGPTGRPGKRGKQGMKGHTGAAGVMGPPGPPGPNGHPGPPGPPASGLYLVGEKGEKGLPGPPGRCDCDSIPGANNAPFGSYTQRGGSNKVPAIFVVNSEEEMDRLQLDNTIAFRKDQRVLYFKDKDGWKPIQPFQPFQSTEKVPDRVGVCGDGKVQAQHGEECDDGNQFVTDACLNCKWAYCGDGYRHEGMEECDGKDFGYQTCKSYLPGYDVFRSTHTNIHLSVHLFGMLLAVLSCLCSSLLVSVRGGKLPEAEVSIEVLHRPFLCHRKSKYGDILLVHHEVYFENGTLLHTSRTEGDKHAMWFTLGVKEVIKGWDKGLQDMCSGEKRKLIVPPALAYGKEGKGKVPPESTLTYIIEVLEIRNGPRSHESFQEMDLNDDWRLSKHEVKEYLRKEFERHGYPPNDTLHENMMEDIFAKEDTNKDGFISSREFTYKHDEL</sequence>
<feature type="non-terminal residue" evidence="1">
    <location>
        <position position="1"/>
    </location>
</feature>
<name>A0ACB8VSG1_9TELE</name>
<organism evidence="1 2">
    <name type="scientific">Scortum barcoo</name>
    <name type="common">barcoo grunter</name>
    <dbReference type="NCBI Taxonomy" id="214431"/>
    <lineage>
        <taxon>Eukaryota</taxon>
        <taxon>Metazoa</taxon>
        <taxon>Chordata</taxon>
        <taxon>Craniata</taxon>
        <taxon>Vertebrata</taxon>
        <taxon>Euteleostomi</taxon>
        <taxon>Actinopterygii</taxon>
        <taxon>Neopterygii</taxon>
        <taxon>Teleostei</taxon>
        <taxon>Neoteleostei</taxon>
        <taxon>Acanthomorphata</taxon>
        <taxon>Eupercaria</taxon>
        <taxon>Centrarchiformes</taxon>
        <taxon>Terapontoidei</taxon>
        <taxon>Terapontidae</taxon>
        <taxon>Scortum</taxon>
    </lineage>
</organism>
<proteinExistence type="predicted"/>
<dbReference type="EMBL" id="CM041548">
    <property type="protein sequence ID" value="KAI3358456.1"/>
    <property type="molecule type" value="Genomic_DNA"/>
</dbReference>
<keyword evidence="2" id="KW-1185">Reference proteome</keyword>
<gene>
    <name evidence="1" type="ORF">L3Q82_014887</name>
</gene>
<evidence type="ECO:0000313" key="2">
    <source>
        <dbReference type="Proteomes" id="UP000831701"/>
    </source>
</evidence>
<accession>A0ACB8VSG1</accession>